<organism evidence="1 2">
    <name type="scientific">Hydnum rufescens UP504</name>
    <dbReference type="NCBI Taxonomy" id="1448309"/>
    <lineage>
        <taxon>Eukaryota</taxon>
        <taxon>Fungi</taxon>
        <taxon>Dikarya</taxon>
        <taxon>Basidiomycota</taxon>
        <taxon>Agaricomycotina</taxon>
        <taxon>Agaricomycetes</taxon>
        <taxon>Cantharellales</taxon>
        <taxon>Hydnaceae</taxon>
        <taxon>Hydnum</taxon>
    </lineage>
</organism>
<gene>
    <name evidence="1" type="ORF">BS47DRAFT_947361</name>
</gene>
<evidence type="ECO:0000313" key="1">
    <source>
        <dbReference type="EMBL" id="KAF9513710.1"/>
    </source>
</evidence>
<accession>A0A9P6AXI3</accession>
<comment type="caution">
    <text evidence="1">The sequence shown here is derived from an EMBL/GenBank/DDBJ whole genome shotgun (WGS) entry which is preliminary data.</text>
</comment>
<protein>
    <submittedName>
        <fullName evidence="1">Uncharacterized protein</fullName>
    </submittedName>
</protein>
<dbReference type="AlphaFoldDB" id="A0A9P6AXI3"/>
<name>A0A9P6AXI3_9AGAM</name>
<evidence type="ECO:0000313" key="2">
    <source>
        <dbReference type="Proteomes" id="UP000886523"/>
    </source>
</evidence>
<dbReference type="Proteomes" id="UP000886523">
    <property type="component" value="Unassembled WGS sequence"/>
</dbReference>
<keyword evidence="2" id="KW-1185">Reference proteome</keyword>
<reference evidence="1" key="1">
    <citation type="journal article" date="2020" name="Nat. Commun.">
        <title>Large-scale genome sequencing of mycorrhizal fungi provides insights into the early evolution of symbiotic traits.</title>
        <authorList>
            <person name="Miyauchi S."/>
            <person name="Kiss E."/>
            <person name="Kuo A."/>
            <person name="Drula E."/>
            <person name="Kohler A."/>
            <person name="Sanchez-Garcia M."/>
            <person name="Morin E."/>
            <person name="Andreopoulos B."/>
            <person name="Barry K.W."/>
            <person name="Bonito G."/>
            <person name="Buee M."/>
            <person name="Carver A."/>
            <person name="Chen C."/>
            <person name="Cichocki N."/>
            <person name="Clum A."/>
            <person name="Culley D."/>
            <person name="Crous P.W."/>
            <person name="Fauchery L."/>
            <person name="Girlanda M."/>
            <person name="Hayes R.D."/>
            <person name="Keri Z."/>
            <person name="LaButti K."/>
            <person name="Lipzen A."/>
            <person name="Lombard V."/>
            <person name="Magnuson J."/>
            <person name="Maillard F."/>
            <person name="Murat C."/>
            <person name="Nolan M."/>
            <person name="Ohm R.A."/>
            <person name="Pangilinan J."/>
            <person name="Pereira M.F."/>
            <person name="Perotto S."/>
            <person name="Peter M."/>
            <person name="Pfister S."/>
            <person name="Riley R."/>
            <person name="Sitrit Y."/>
            <person name="Stielow J.B."/>
            <person name="Szollosi G."/>
            <person name="Zifcakova L."/>
            <person name="Stursova M."/>
            <person name="Spatafora J.W."/>
            <person name="Tedersoo L."/>
            <person name="Vaario L.M."/>
            <person name="Yamada A."/>
            <person name="Yan M."/>
            <person name="Wang P."/>
            <person name="Xu J."/>
            <person name="Bruns T."/>
            <person name="Baldrian P."/>
            <person name="Vilgalys R."/>
            <person name="Dunand C."/>
            <person name="Henrissat B."/>
            <person name="Grigoriev I.V."/>
            <person name="Hibbett D."/>
            <person name="Nagy L.G."/>
            <person name="Martin F.M."/>
        </authorList>
    </citation>
    <scope>NUCLEOTIDE SEQUENCE</scope>
    <source>
        <strain evidence="1">UP504</strain>
    </source>
</reference>
<proteinExistence type="predicted"/>
<sequence>MLRRRLVQVVQNRFIVYNKAHLPYSSNPRLWGSVWLLESPYSSIVGQNGLATTVRCYHGSTSLLSLCLCDCGEGKKVLELCFLTRSCFRRCQTTSVSPGLTLMSTVPNHHGTPLRAFLLVFFKITLFDWSTKHPPRSLSTYMIFTRSFRCLKGLYCRCLHISVSLPYWSCAFQAGILDLDLA</sequence>
<dbReference type="EMBL" id="MU128969">
    <property type="protein sequence ID" value="KAF9513710.1"/>
    <property type="molecule type" value="Genomic_DNA"/>
</dbReference>